<dbReference type="InterPro" id="IPR002347">
    <property type="entry name" value="SDR_fam"/>
</dbReference>
<dbReference type="Gene3D" id="3.40.50.720">
    <property type="entry name" value="NAD(P)-binding Rossmann-like Domain"/>
    <property type="match status" value="1"/>
</dbReference>
<organism evidence="4 5">
    <name type="scientific">Paenisporosarcina cavernae</name>
    <dbReference type="NCBI Taxonomy" id="2320858"/>
    <lineage>
        <taxon>Bacteria</taxon>
        <taxon>Bacillati</taxon>
        <taxon>Bacillota</taxon>
        <taxon>Bacilli</taxon>
        <taxon>Bacillales</taxon>
        <taxon>Caryophanaceae</taxon>
        <taxon>Paenisporosarcina</taxon>
    </lineage>
</organism>
<protein>
    <submittedName>
        <fullName evidence="4">SDR family NAD(P)-dependent oxidoreductase</fullName>
    </submittedName>
</protein>
<comment type="similarity">
    <text evidence="1 3">Belongs to the short-chain dehydrogenases/reductases (SDR) family.</text>
</comment>
<dbReference type="PANTHER" id="PTHR44196:SF1">
    <property type="entry name" value="DEHYDROGENASE_REDUCTASE SDR FAMILY MEMBER 7B"/>
    <property type="match status" value="1"/>
</dbReference>
<dbReference type="InterPro" id="IPR036291">
    <property type="entry name" value="NAD(P)-bd_dom_sf"/>
</dbReference>
<dbReference type="EMBL" id="CP032418">
    <property type="protein sequence ID" value="AYC29508.1"/>
    <property type="molecule type" value="Genomic_DNA"/>
</dbReference>
<evidence type="ECO:0000256" key="2">
    <source>
        <dbReference type="ARBA" id="ARBA00023002"/>
    </source>
</evidence>
<proteinExistence type="inferred from homology"/>
<dbReference type="PRINTS" id="PR00080">
    <property type="entry name" value="SDRFAMILY"/>
</dbReference>
<dbReference type="InterPro" id="IPR020904">
    <property type="entry name" value="Sc_DH/Rdtase_CS"/>
</dbReference>
<evidence type="ECO:0000256" key="1">
    <source>
        <dbReference type="ARBA" id="ARBA00006484"/>
    </source>
</evidence>
<dbReference type="Pfam" id="PF00106">
    <property type="entry name" value="adh_short"/>
    <property type="match status" value="1"/>
</dbReference>
<evidence type="ECO:0000313" key="4">
    <source>
        <dbReference type="EMBL" id="AYC29508.1"/>
    </source>
</evidence>
<dbReference type="OrthoDB" id="9793345at2"/>
<sequence length="250" mass="27400">MVKSKNILITGATSGIGYELATKLAVNGWKVYAVGRNAAKLAELESKGIHPIQADLRHTEQMDEWFSTLPAIDVAILNAGVGTFALANETTDEQIQEMFEVNVTSLMKLSARLQQTMIYRGRGHLVFVASQAGKIATPKAAVYAATKHAVLGYANALRMELQPYGIPVTTINPGPIDTPFLDLADKNASYRTSLGKFLMQPSEVAEAIIASIHRPVREVNLPRYMPILTKAYDLSPSLIERLGRPFFTKK</sequence>
<dbReference type="AlphaFoldDB" id="A0A385YUY9"/>
<reference evidence="5" key="1">
    <citation type="submission" date="2018-09" db="EMBL/GenBank/DDBJ databases">
        <authorList>
            <person name="Zhu H."/>
        </authorList>
    </citation>
    <scope>NUCLEOTIDE SEQUENCE [LARGE SCALE GENOMIC DNA]</scope>
    <source>
        <strain evidence="5">K2R23-3</strain>
    </source>
</reference>
<accession>A0A385YUY9</accession>
<dbReference type="PRINTS" id="PR00081">
    <property type="entry name" value="GDHRDH"/>
</dbReference>
<dbReference type="RefSeq" id="WP_119883248.1">
    <property type="nucleotide sequence ID" value="NZ_CP032418.1"/>
</dbReference>
<evidence type="ECO:0000256" key="3">
    <source>
        <dbReference type="RuleBase" id="RU000363"/>
    </source>
</evidence>
<name>A0A385YUY9_9BACL</name>
<dbReference type="KEGG" id="paek:D3873_06280"/>
<keyword evidence="2" id="KW-0560">Oxidoreductase</keyword>
<dbReference type="PROSITE" id="PS00061">
    <property type="entry name" value="ADH_SHORT"/>
    <property type="match status" value="1"/>
</dbReference>
<dbReference type="CDD" id="cd05233">
    <property type="entry name" value="SDR_c"/>
    <property type="match status" value="1"/>
</dbReference>
<keyword evidence="5" id="KW-1185">Reference proteome</keyword>
<dbReference type="PANTHER" id="PTHR44196">
    <property type="entry name" value="DEHYDROGENASE/REDUCTASE SDR FAMILY MEMBER 7B"/>
    <property type="match status" value="1"/>
</dbReference>
<evidence type="ECO:0000313" key="5">
    <source>
        <dbReference type="Proteomes" id="UP000265725"/>
    </source>
</evidence>
<dbReference type="Proteomes" id="UP000265725">
    <property type="component" value="Chromosome"/>
</dbReference>
<gene>
    <name evidence="4" type="ORF">D3873_06280</name>
</gene>
<dbReference type="GO" id="GO:0016020">
    <property type="term" value="C:membrane"/>
    <property type="evidence" value="ECO:0007669"/>
    <property type="project" value="TreeGrafter"/>
</dbReference>
<dbReference type="SUPFAM" id="SSF51735">
    <property type="entry name" value="NAD(P)-binding Rossmann-fold domains"/>
    <property type="match status" value="1"/>
</dbReference>
<dbReference type="GO" id="GO:0016491">
    <property type="term" value="F:oxidoreductase activity"/>
    <property type="evidence" value="ECO:0007669"/>
    <property type="project" value="UniProtKB-KW"/>
</dbReference>